<feature type="domain" description="Beta-lactamase-related" evidence="2">
    <location>
        <begin position="57"/>
        <end position="409"/>
    </location>
</feature>
<sequence length="571" mass="62230">MSHAKKAEQCQCIVSRIEFWQEIRDNPTEGVPLRIAGEADTPPTKTETKTSPLNAAFEKLVRDTLDRCHIPGVAVAVVDGDDTWTAGYGMAALPDVPVRPSTLFFAGSTTKSFTAAAASLLVDDDTTEARARVQWTTPLSELIREDFVLADAYGTAHVTLEDALSHRTGLATHQLTIGRRRSAPTAIRDYVRSLHHCAMTQPIRTAWQYCNGMFIAVGHMIEVVTGQTLGAFMKERLWTPLGMMSTFWTLAEAQAFVADGANDTNGRRATATLAVPYAWDEAAGQHRAIPYFDGVLGGAGAIISTVEDYAAYLRCILRKTAPLSAAGHAALRQPRAFCPPGAQPQLTQPMTYSLGWMLSTYRGDDVMLHPGGVEGMTATMVCVPARDWAVVVFANADSPGREAIAWHLVDERLGVPAAARLDVHEDAQAKQAWRQARHAGSRTRLYPTVPDPPRPLSLPRLHDYAGVYTHPACPDVVVSVDTDKGKDNDKATPRLRADVTGALPVRLLLDHVTADYFVAGLYLFRHATVPDAMVKAEFQLDASGLVKRFGAAVDMFNPTGDLLWFEKQETA</sequence>
<dbReference type="SUPFAM" id="SSF56601">
    <property type="entry name" value="beta-lactamase/transpeptidase-like"/>
    <property type="match status" value="1"/>
</dbReference>
<dbReference type="Pfam" id="PF11954">
    <property type="entry name" value="DUF3471"/>
    <property type="match status" value="1"/>
</dbReference>
<accession>U7PPQ0</accession>
<evidence type="ECO:0000259" key="2">
    <source>
        <dbReference type="Pfam" id="PF00144"/>
    </source>
</evidence>
<evidence type="ECO:0008006" key="6">
    <source>
        <dbReference type="Google" id="ProtNLM"/>
    </source>
</evidence>
<organism evidence="4 5">
    <name type="scientific">Sporothrix schenckii (strain ATCC 58251 / de Perez 2211183)</name>
    <name type="common">Rose-picker's disease fungus</name>
    <dbReference type="NCBI Taxonomy" id="1391915"/>
    <lineage>
        <taxon>Eukaryota</taxon>
        <taxon>Fungi</taxon>
        <taxon>Dikarya</taxon>
        <taxon>Ascomycota</taxon>
        <taxon>Pezizomycotina</taxon>
        <taxon>Sordariomycetes</taxon>
        <taxon>Sordariomycetidae</taxon>
        <taxon>Ophiostomatales</taxon>
        <taxon>Ophiostomataceae</taxon>
        <taxon>Sporothrix</taxon>
    </lineage>
</organism>
<gene>
    <name evidence="4" type="ORF">HMPREF1624_05794</name>
</gene>
<protein>
    <recommendedName>
        <fullName evidence="6">Beta-lactamase-related domain-containing protein</fullName>
    </recommendedName>
</protein>
<evidence type="ECO:0000256" key="1">
    <source>
        <dbReference type="ARBA" id="ARBA00038215"/>
    </source>
</evidence>
<dbReference type="PANTHER" id="PTHR46825">
    <property type="entry name" value="D-ALANYL-D-ALANINE-CARBOXYPEPTIDASE/ENDOPEPTIDASE AMPH"/>
    <property type="match status" value="1"/>
</dbReference>
<dbReference type="Gene3D" id="3.40.710.10">
    <property type="entry name" value="DD-peptidase/beta-lactamase superfamily"/>
    <property type="match status" value="1"/>
</dbReference>
<dbReference type="InterPro" id="IPR050491">
    <property type="entry name" value="AmpC-like"/>
</dbReference>
<dbReference type="Proteomes" id="UP000018087">
    <property type="component" value="Unassembled WGS sequence"/>
</dbReference>
<dbReference type="InterPro" id="IPR012338">
    <property type="entry name" value="Beta-lactam/transpept-like"/>
</dbReference>
<dbReference type="HOGENOM" id="CLU_020027_14_1_1"/>
<feature type="domain" description="Peptidase S12 Pab87-related C-terminal" evidence="3">
    <location>
        <begin position="460"/>
        <end position="566"/>
    </location>
</feature>
<reference evidence="5" key="1">
    <citation type="journal article" date="2014" name="Genome Announc.">
        <title>Genome sequence of the pathogenic fungus Sporothrix schenckii (ATCC 58251).</title>
        <authorList>
            <person name="Cuomo C.A."/>
            <person name="Rodriguez-Del Valle N."/>
            <person name="Perez-Sanchez L."/>
            <person name="Abouelleil A."/>
            <person name="Goldberg J."/>
            <person name="Young S."/>
            <person name="Zeng Q."/>
            <person name="Birren B.W."/>
        </authorList>
    </citation>
    <scope>NUCLEOTIDE SEQUENCE [LARGE SCALE GENOMIC DNA]</scope>
    <source>
        <strain evidence="5">ATCC 58251 / de Perez 2211183</strain>
    </source>
</reference>
<dbReference type="AlphaFoldDB" id="U7PPQ0"/>
<comment type="similarity">
    <text evidence="1">Belongs to the peptidase S12 family.</text>
</comment>
<dbReference type="Pfam" id="PF00144">
    <property type="entry name" value="Beta-lactamase"/>
    <property type="match status" value="1"/>
</dbReference>
<evidence type="ECO:0000313" key="4">
    <source>
        <dbReference type="EMBL" id="ERS97623.1"/>
    </source>
</evidence>
<proteinExistence type="inferred from homology"/>
<evidence type="ECO:0000313" key="5">
    <source>
        <dbReference type="Proteomes" id="UP000018087"/>
    </source>
</evidence>
<keyword evidence="5" id="KW-1185">Reference proteome</keyword>
<dbReference type="OrthoDB" id="5237217at2759"/>
<dbReference type="InterPro" id="IPR001466">
    <property type="entry name" value="Beta-lactam-related"/>
</dbReference>
<dbReference type="PANTHER" id="PTHR46825:SF9">
    <property type="entry name" value="BETA-LACTAMASE-RELATED DOMAIN-CONTAINING PROTEIN"/>
    <property type="match status" value="1"/>
</dbReference>
<dbReference type="STRING" id="1391915.U7PPQ0"/>
<name>U7PPQ0_SPOS1</name>
<dbReference type="EMBL" id="KI440847">
    <property type="protein sequence ID" value="ERS97623.1"/>
    <property type="molecule type" value="Genomic_DNA"/>
</dbReference>
<dbReference type="InterPro" id="IPR021860">
    <property type="entry name" value="Peptidase_S12_Pab87-rel_C"/>
</dbReference>
<evidence type="ECO:0000259" key="3">
    <source>
        <dbReference type="Pfam" id="PF11954"/>
    </source>
</evidence>
<dbReference type="eggNOG" id="ENOG502S0EY">
    <property type="taxonomic scope" value="Eukaryota"/>
</dbReference>